<feature type="transmembrane region" description="Helical" evidence="1">
    <location>
        <begin position="21"/>
        <end position="40"/>
    </location>
</feature>
<accession>A0A327WE99</accession>
<reference evidence="2 3" key="1">
    <citation type="submission" date="2018-06" db="EMBL/GenBank/DDBJ databases">
        <title>Genomic Encyclopedia of Archaeal and Bacterial Type Strains, Phase II (KMG-II): from individual species to whole genera.</title>
        <authorList>
            <person name="Goeker M."/>
        </authorList>
    </citation>
    <scope>NUCLEOTIDE SEQUENCE [LARGE SCALE GENOMIC DNA]</scope>
    <source>
        <strain evidence="2 3">DSM 29821</strain>
    </source>
</reference>
<keyword evidence="3" id="KW-1185">Reference proteome</keyword>
<dbReference type="AlphaFoldDB" id="A0A327WE99"/>
<keyword evidence="1" id="KW-0472">Membrane</keyword>
<evidence type="ECO:0000256" key="1">
    <source>
        <dbReference type="SAM" id="Phobius"/>
    </source>
</evidence>
<evidence type="ECO:0000313" key="3">
    <source>
        <dbReference type="Proteomes" id="UP000249819"/>
    </source>
</evidence>
<dbReference type="Proteomes" id="UP000249819">
    <property type="component" value="Unassembled WGS sequence"/>
</dbReference>
<organism evidence="2 3">
    <name type="scientific">Chitinophaga dinghuensis</name>
    <dbReference type="NCBI Taxonomy" id="1539050"/>
    <lineage>
        <taxon>Bacteria</taxon>
        <taxon>Pseudomonadati</taxon>
        <taxon>Bacteroidota</taxon>
        <taxon>Chitinophagia</taxon>
        <taxon>Chitinophagales</taxon>
        <taxon>Chitinophagaceae</taxon>
        <taxon>Chitinophaga</taxon>
    </lineage>
</organism>
<protein>
    <submittedName>
        <fullName evidence="2">Uncharacterized protein</fullName>
    </submittedName>
</protein>
<evidence type="ECO:0000313" key="2">
    <source>
        <dbReference type="EMBL" id="RAJ87736.1"/>
    </source>
</evidence>
<name>A0A327WE99_9BACT</name>
<gene>
    <name evidence="2" type="ORF">CLV59_101497</name>
</gene>
<proteinExistence type="predicted"/>
<comment type="caution">
    <text evidence="2">The sequence shown here is derived from an EMBL/GenBank/DDBJ whole genome shotgun (WGS) entry which is preliminary data.</text>
</comment>
<keyword evidence="1" id="KW-0812">Transmembrane</keyword>
<keyword evidence="1" id="KW-1133">Transmembrane helix</keyword>
<sequence length="261" mass="30130">MAGSVFLPTLRDRINFSMKQIVQFSIAIGILLLTTLSVSAQVQEPENPPVLPQFNAIIKTGKISLEWLSGFRDVKEIGVQRSLDSVINFNTIGYVKDPNETRNNYQDNKPLPGTNYYRLFILFNNGRYFYSKTMLALSDSTIRADMKLQYADIKDAARGLRGKEQENKEPERVVWHPSNYVYTTADGNVNIKLPEAEKKRYSVKFFESNGAYLFDIEHVKSPSLILEKAIFLHAGWFNFELFEDGKLKEKWNFFIPLNYKM</sequence>
<dbReference type="EMBL" id="QLMA01000001">
    <property type="protein sequence ID" value="RAJ87736.1"/>
    <property type="molecule type" value="Genomic_DNA"/>
</dbReference>